<dbReference type="Pfam" id="PF21689">
    <property type="entry name" value="TorS_sensor_domain"/>
    <property type="match status" value="1"/>
</dbReference>
<keyword evidence="7" id="KW-0418">Kinase</keyword>
<feature type="domain" description="HPt" evidence="19">
    <location>
        <begin position="880"/>
        <end position="973"/>
    </location>
</feature>
<evidence type="ECO:0000256" key="6">
    <source>
        <dbReference type="ARBA" id="ARBA00022729"/>
    </source>
</evidence>
<dbReference type="InterPro" id="IPR014302">
    <property type="entry name" value="Sig_transdc_His_kinase_TorS"/>
</dbReference>
<evidence type="ECO:0000256" key="5">
    <source>
        <dbReference type="ARBA" id="ARBA00022679"/>
    </source>
</evidence>
<evidence type="ECO:0000256" key="14">
    <source>
        <dbReference type="SAM" id="Coils"/>
    </source>
</evidence>
<feature type="domain" description="HAMP" evidence="18">
    <location>
        <begin position="371"/>
        <end position="425"/>
    </location>
</feature>
<evidence type="ECO:0000256" key="9">
    <source>
        <dbReference type="ARBA" id="ARBA00023026"/>
    </source>
</evidence>
<dbReference type="Gene3D" id="3.40.50.2300">
    <property type="match status" value="1"/>
</dbReference>
<proteinExistence type="predicted"/>
<keyword evidence="5" id="KW-0808">Transferase</keyword>
<protein>
    <recommendedName>
        <fullName evidence="11">Virulence sensor protein BvgS</fullName>
        <ecNumber evidence="3">2.7.13.3</ecNumber>
    </recommendedName>
</protein>
<dbReference type="PIRSF" id="PIRSF036437">
    <property type="entry name" value="HK_TorS"/>
    <property type="match status" value="1"/>
</dbReference>
<dbReference type="InterPro" id="IPR003660">
    <property type="entry name" value="HAMP_dom"/>
</dbReference>
<dbReference type="InterPro" id="IPR001789">
    <property type="entry name" value="Sig_transdc_resp-reg_receiver"/>
</dbReference>
<dbReference type="CDD" id="cd16172">
    <property type="entry name" value="TorS_sensor_domain"/>
    <property type="match status" value="1"/>
</dbReference>
<dbReference type="InterPro" id="IPR008207">
    <property type="entry name" value="Sig_transdc_His_kin_Hpt_dom"/>
</dbReference>
<keyword evidence="9" id="KW-0843">Virulence</keyword>
<comment type="caution">
    <text evidence="20">The sequence shown here is derived from an EMBL/GenBank/DDBJ whole genome shotgun (WGS) entry which is preliminary data.</text>
</comment>
<dbReference type="GO" id="GO:0000155">
    <property type="term" value="F:phosphorelay sensor kinase activity"/>
    <property type="evidence" value="ECO:0007669"/>
    <property type="project" value="InterPro"/>
</dbReference>
<dbReference type="InterPro" id="IPR005467">
    <property type="entry name" value="His_kinase_dom"/>
</dbReference>
<keyword evidence="15" id="KW-0472">Membrane</keyword>
<dbReference type="Gene3D" id="3.30.565.10">
    <property type="entry name" value="Histidine kinase-like ATPase, C-terminal domain"/>
    <property type="match status" value="1"/>
</dbReference>
<dbReference type="EMBL" id="NKDB02000001">
    <property type="protein sequence ID" value="RKJ99731.1"/>
    <property type="molecule type" value="Genomic_DNA"/>
</dbReference>
<gene>
    <name evidence="20" type="ORF">CE154_008440</name>
</gene>
<dbReference type="GO" id="GO:0005886">
    <property type="term" value="C:plasma membrane"/>
    <property type="evidence" value="ECO:0007669"/>
    <property type="project" value="UniProtKB-SubCell"/>
</dbReference>
<keyword evidence="14" id="KW-0175">Coiled coil</keyword>
<evidence type="ECO:0000259" key="16">
    <source>
        <dbReference type="PROSITE" id="PS50109"/>
    </source>
</evidence>
<dbReference type="InterPro" id="IPR036890">
    <property type="entry name" value="HATPase_C_sf"/>
</dbReference>
<evidence type="ECO:0000256" key="8">
    <source>
        <dbReference type="ARBA" id="ARBA00023012"/>
    </source>
</evidence>
<dbReference type="CDD" id="cd00082">
    <property type="entry name" value="HisKA"/>
    <property type="match status" value="1"/>
</dbReference>
<evidence type="ECO:0000256" key="11">
    <source>
        <dbReference type="ARBA" id="ARBA00070152"/>
    </source>
</evidence>
<dbReference type="Pfam" id="PF00072">
    <property type="entry name" value="Response_reg"/>
    <property type="match status" value="1"/>
</dbReference>
<evidence type="ECO:0000259" key="19">
    <source>
        <dbReference type="PROSITE" id="PS50894"/>
    </source>
</evidence>
<feature type="domain" description="Response regulatory" evidence="17">
    <location>
        <begin position="727"/>
        <end position="846"/>
    </location>
</feature>
<evidence type="ECO:0000256" key="13">
    <source>
        <dbReference type="PROSITE-ProRule" id="PRU00169"/>
    </source>
</evidence>
<dbReference type="InterPro" id="IPR003594">
    <property type="entry name" value="HATPase_dom"/>
</dbReference>
<dbReference type="SMART" id="SM00387">
    <property type="entry name" value="HATPase_c"/>
    <property type="match status" value="1"/>
</dbReference>
<accession>A0A420KII8</accession>
<dbReference type="Gene3D" id="1.20.120.160">
    <property type="entry name" value="HPT domain"/>
    <property type="match status" value="1"/>
</dbReference>
<evidence type="ECO:0000256" key="10">
    <source>
        <dbReference type="ARBA" id="ARBA00058004"/>
    </source>
</evidence>
<dbReference type="PROSITE" id="PS50109">
    <property type="entry name" value="HIS_KIN"/>
    <property type="match status" value="1"/>
</dbReference>
<dbReference type="PRINTS" id="PR00344">
    <property type="entry name" value="BCTRLSENSOR"/>
</dbReference>
<reference evidence="20 21" key="1">
    <citation type="submission" date="2018-09" db="EMBL/GenBank/DDBJ databases">
        <title>Genome comparison of Alicycliphilus sp. BQ1, a polyurethanolytic bacterium, with its closest phylogenetic relatives Alicycliphilus denitrificans BC and K601, unable to attack polyurethane.</title>
        <authorList>
            <person name="Loza-Tavera H."/>
            <person name="Lozano L."/>
            <person name="Cevallos M."/>
            <person name="Maya-Lucas O."/>
            <person name="Garcia-Mena J."/>
            <person name="Hernandez J."/>
        </authorList>
    </citation>
    <scope>NUCLEOTIDE SEQUENCE [LARGE SCALE GENOMIC DNA]</scope>
    <source>
        <strain evidence="20 21">BQ1</strain>
    </source>
</reference>
<sequence length="988" mass="107481">MKPSWIRHIGAQLGLIGKMTLALWLGALLMALVAGISWLSFDRVAVLQRRIIDNTVPTMEAVGAVTQLTPSTLALFHQLKLSRTVDEARLLEKQGIEQLDQLNAQLSRLEQQSFEPDLLLEIKATLSEIRANLVEQAATVQVALQLDARMRAGLLAQQHAVKELMLLAEALAANASAYTSATVSSLYPMLERRTSRNELLTALDWLIEVDIDRMERMSELQLVCFRLKTVLERIDGAGAPAAIQSLSSEFAADLSILSLRIQDFRDPTRKALAGRHQRILVSTLANDGLFALQAQRVVLAQAQDALRQTGSDLALRLNEKGGALLEASRLRVQQVGAGSREVIGRGALGFLAVGGILVLTLSAAFWLLYRYEFLGRLKSLEGAMGALMNGNYDIRIEHSGRRFDPLEPIVRALEQFRTHAIERERLEQSLRQHQQQLESQVLERTAELSHSKTLLEREVELHAQARNDAEEAHRAKNEFLGSLSHELRTPLSGVKGSVQLLRDTALDSRQREYVRMIDYASSTLLETLEDVLGFSRLEAGKLEIIRETFSLADVVDDMLALQSVIAHAKGVALVRDFAKGLPQQLVGDRPKLNQILLNTIGNAVKFTDEGEVTVRVESVAAPVSDGVRLVFHVSDTGVGIPAEQQEAVFNAFYQVSDAAHSRPGGTGLGLAICQRLVELMGGRIWLHSVEGKGTTISFELPFGLPCDAAKPLAEEGVEPERPSRPLTVLVVEDDEINRIVCQRYLESLGHHAHATDSGPAALAWLRQHGAPDCVLMDMSLPGESGLDVTQAIREAGDVHWRDMPIIGMSAHVSAQTLDHPAAATLAGFLTKPFQRRELGRALAQAVQGSGGAAPTLETVATPDGTCLDQGYLRRELEDLGRDTLVHLAQLFQGEALSALEALRAAAVSQDGAQAGMIAHKLRSAAGNLGFTGVVETCGRIERVATADPGAGLQHLIAQLETSIDRAVRALAQWLDGPPQGEHAPSASI</sequence>
<keyword evidence="15" id="KW-1133">Transmembrane helix</keyword>
<dbReference type="Proteomes" id="UP000216225">
    <property type="component" value="Unassembled WGS sequence"/>
</dbReference>
<dbReference type="Pfam" id="PF02518">
    <property type="entry name" value="HATPase_c"/>
    <property type="match status" value="1"/>
</dbReference>
<dbReference type="InterPro" id="IPR003661">
    <property type="entry name" value="HisK_dim/P_dom"/>
</dbReference>
<dbReference type="InterPro" id="IPR004358">
    <property type="entry name" value="Sig_transdc_His_kin-like_C"/>
</dbReference>
<evidence type="ECO:0000256" key="7">
    <source>
        <dbReference type="ARBA" id="ARBA00022777"/>
    </source>
</evidence>
<keyword evidence="4 13" id="KW-0597">Phosphoprotein</keyword>
<feature type="domain" description="Histidine kinase" evidence="16">
    <location>
        <begin position="482"/>
        <end position="704"/>
    </location>
</feature>
<dbReference type="SUPFAM" id="SSF47384">
    <property type="entry name" value="Homodimeric domain of signal transducing histidine kinase"/>
    <property type="match status" value="1"/>
</dbReference>
<dbReference type="AlphaFoldDB" id="A0A420KII8"/>
<dbReference type="InterPro" id="IPR036641">
    <property type="entry name" value="HPT_dom_sf"/>
</dbReference>
<dbReference type="SUPFAM" id="SSF52172">
    <property type="entry name" value="CheY-like"/>
    <property type="match status" value="1"/>
</dbReference>
<evidence type="ECO:0000259" key="17">
    <source>
        <dbReference type="PROSITE" id="PS50110"/>
    </source>
</evidence>
<feature type="modified residue" description="Phosphohistidine" evidence="12">
    <location>
        <position position="919"/>
    </location>
</feature>
<dbReference type="InterPro" id="IPR037952">
    <property type="entry name" value="Sensor_TorS"/>
</dbReference>
<feature type="modified residue" description="4-aspartylphosphate" evidence="13">
    <location>
        <position position="777"/>
    </location>
</feature>
<dbReference type="CDD" id="cd17546">
    <property type="entry name" value="REC_hyHK_CKI1_RcsC-like"/>
    <property type="match status" value="1"/>
</dbReference>
<dbReference type="InterPro" id="IPR036097">
    <property type="entry name" value="HisK_dim/P_sf"/>
</dbReference>
<evidence type="ECO:0000256" key="3">
    <source>
        <dbReference type="ARBA" id="ARBA00012438"/>
    </source>
</evidence>
<dbReference type="PROSITE" id="PS50885">
    <property type="entry name" value="HAMP"/>
    <property type="match status" value="1"/>
</dbReference>
<evidence type="ECO:0000256" key="12">
    <source>
        <dbReference type="PROSITE-ProRule" id="PRU00110"/>
    </source>
</evidence>
<dbReference type="InterPro" id="IPR011006">
    <property type="entry name" value="CheY-like_superfamily"/>
</dbReference>
<dbReference type="PANTHER" id="PTHR45339:SF5">
    <property type="entry name" value="HISTIDINE KINASE"/>
    <property type="match status" value="1"/>
</dbReference>
<dbReference type="GO" id="GO:0005524">
    <property type="term" value="F:ATP binding"/>
    <property type="evidence" value="ECO:0007669"/>
    <property type="project" value="UniProtKB-KW"/>
</dbReference>
<dbReference type="SMART" id="SM00388">
    <property type="entry name" value="HisKA"/>
    <property type="match status" value="1"/>
</dbReference>
<comment type="function">
    <text evidence="10">Member of the two-component regulatory system BvgS/BvgA. Phosphorylates BvgA via a four-step phosphorelay in response to environmental signals.</text>
</comment>
<feature type="transmembrane region" description="Helical" evidence="15">
    <location>
        <begin position="21"/>
        <end position="41"/>
    </location>
</feature>
<dbReference type="SUPFAM" id="SSF47226">
    <property type="entry name" value="Histidine-containing phosphotransfer domain, HPT domain"/>
    <property type="match status" value="1"/>
</dbReference>
<evidence type="ECO:0000256" key="4">
    <source>
        <dbReference type="ARBA" id="ARBA00022553"/>
    </source>
</evidence>
<keyword evidence="15" id="KW-0812">Transmembrane</keyword>
<name>A0A420KII8_9BURK</name>
<dbReference type="Pfam" id="PF01627">
    <property type="entry name" value="Hpt"/>
    <property type="match status" value="1"/>
</dbReference>
<evidence type="ECO:0000256" key="2">
    <source>
        <dbReference type="ARBA" id="ARBA00004370"/>
    </source>
</evidence>
<dbReference type="PROSITE" id="PS50894">
    <property type="entry name" value="HPT"/>
    <property type="match status" value="1"/>
</dbReference>
<organism evidence="20 21">
    <name type="scientific">Alicycliphilus denitrificans</name>
    <dbReference type="NCBI Taxonomy" id="179636"/>
    <lineage>
        <taxon>Bacteria</taxon>
        <taxon>Pseudomonadati</taxon>
        <taxon>Pseudomonadota</taxon>
        <taxon>Betaproteobacteria</taxon>
        <taxon>Burkholderiales</taxon>
        <taxon>Comamonadaceae</taxon>
        <taxon>Alicycliphilus</taxon>
    </lineage>
</organism>
<comment type="catalytic activity">
    <reaction evidence="1">
        <text>ATP + protein L-histidine = ADP + protein N-phospho-L-histidine.</text>
        <dbReference type="EC" id="2.7.13.3"/>
    </reaction>
</comment>
<dbReference type="FunFam" id="3.30.565.10:FF:000010">
    <property type="entry name" value="Sensor histidine kinase RcsC"/>
    <property type="match status" value="1"/>
</dbReference>
<dbReference type="SUPFAM" id="SSF55874">
    <property type="entry name" value="ATPase domain of HSP90 chaperone/DNA topoisomerase II/histidine kinase"/>
    <property type="match status" value="1"/>
</dbReference>
<dbReference type="CDD" id="cd16922">
    <property type="entry name" value="HATPase_EvgS-ArcB-TorS-like"/>
    <property type="match status" value="1"/>
</dbReference>
<dbReference type="Pfam" id="PF00512">
    <property type="entry name" value="HisKA"/>
    <property type="match status" value="1"/>
</dbReference>
<keyword evidence="8" id="KW-0902">Two-component regulatory system</keyword>
<dbReference type="InterPro" id="IPR038188">
    <property type="entry name" value="TorS_sensor_sf"/>
</dbReference>
<dbReference type="SMART" id="SM00448">
    <property type="entry name" value="REC"/>
    <property type="match status" value="1"/>
</dbReference>
<dbReference type="EC" id="2.7.13.3" evidence="3"/>
<feature type="transmembrane region" description="Helical" evidence="15">
    <location>
        <begin position="347"/>
        <end position="369"/>
    </location>
</feature>
<evidence type="ECO:0000256" key="1">
    <source>
        <dbReference type="ARBA" id="ARBA00000085"/>
    </source>
</evidence>
<feature type="coiled-coil region" evidence="14">
    <location>
        <begin position="416"/>
        <end position="472"/>
    </location>
</feature>
<evidence type="ECO:0000256" key="15">
    <source>
        <dbReference type="SAM" id="Phobius"/>
    </source>
</evidence>
<comment type="subcellular location">
    <subcellularLocation>
        <location evidence="2">Membrane</location>
    </subcellularLocation>
</comment>
<dbReference type="Gene3D" id="1.10.287.130">
    <property type="match status" value="1"/>
</dbReference>
<dbReference type="PROSITE" id="PS50110">
    <property type="entry name" value="RESPONSE_REGULATORY"/>
    <property type="match status" value="1"/>
</dbReference>
<evidence type="ECO:0000313" key="20">
    <source>
        <dbReference type="EMBL" id="RKJ99731.1"/>
    </source>
</evidence>
<evidence type="ECO:0000259" key="18">
    <source>
        <dbReference type="PROSITE" id="PS50885"/>
    </source>
</evidence>
<dbReference type="Gene3D" id="1.20.58.920">
    <property type="match status" value="1"/>
</dbReference>
<evidence type="ECO:0000313" key="21">
    <source>
        <dbReference type="Proteomes" id="UP000216225"/>
    </source>
</evidence>
<dbReference type="PANTHER" id="PTHR45339">
    <property type="entry name" value="HYBRID SIGNAL TRANSDUCTION HISTIDINE KINASE J"/>
    <property type="match status" value="1"/>
</dbReference>
<keyword evidence="6" id="KW-0732">Signal</keyword>